<sequence length="73" mass="7939">HPPMSSAPQIEISLVSMQKQNEACTVDCSDPSVAKNDNMGRLRQNSIRCLAFVILGYLMVLHVVGSGLVSSYM</sequence>
<organism evidence="2">
    <name type="scientific">Neltuma juliflora</name>
    <name type="common">Mesquite</name>
    <name type="synonym">Prosopis juliflora</name>
    <dbReference type="NCBI Taxonomy" id="3128859"/>
    <lineage>
        <taxon>Eukaryota</taxon>
        <taxon>Viridiplantae</taxon>
        <taxon>Streptophyta</taxon>
        <taxon>Embryophyta</taxon>
        <taxon>Tracheophyta</taxon>
        <taxon>Spermatophyta</taxon>
        <taxon>Magnoliopsida</taxon>
        <taxon>eudicotyledons</taxon>
        <taxon>Gunneridae</taxon>
        <taxon>Pentapetalae</taxon>
        <taxon>rosids</taxon>
        <taxon>fabids</taxon>
        <taxon>Fabales</taxon>
        <taxon>Fabaceae</taxon>
        <taxon>Caesalpinioideae</taxon>
        <taxon>mimosoid clade</taxon>
        <taxon>Mimoseae</taxon>
        <taxon>Neltuma</taxon>
    </lineage>
</organism>
<keyword evidence="1" id="KW-0472">Membrane</keyword>
<gene>
    <name evidence="2" type="primary">HKT1</name>
</gene>
<evidence type="ECO:0000313" key="2">
    <source>
        <dbReference type="EMBL" id="AFV91361.1"/>
    </source>
</evidence>
<dbReference type="EMBL" id="JX679724">
    <property type="protein sequence ID" value="AFV91361.1"/>
    <property type="molecule type" value="mRNA"/>
</dbReference>
<feature type="non-terminal residue" evidence="2">
    <location>
        <position position="1"/>
    </location>
</feature>
<feature type="transmembrane region" description="Helical" evidence="1">
    <location>
        <begin position="49"/>
        <end position="69"/>
    </location>
</feature>
<reference evidence="2" key="1">
    <citation type="submission" date="2012-09" db="EMBL/GenBank/DDBJ databases">
        <authorList>
            <person name="Salehi R."/>
            <person name="Fisher C.A."/>
            <person name="Bignell P.A."/>
            <person name="Old J.M."/>
        </authorList>
    </citation>
    <scope>NUCLEOTIDE SEQUENCE</scope>
</reference>
<evidence type="ECO:0000256" key="1">
    <source>
        <dbReference type="SAM" id="Phobius"/>
    </source>
</evidence>
<accession>K7RTL7</accession>
<keyword evidence="1" id="KW-1133">Transmembrane helix</keyword>
<dbReference type="AlphaFoldDB" id="K7RTL7"/>
<keyword evidence="1" id="KW-0812">Transmembrane</keyword>
<protein>
    <submittedName>
        <fullName evidence="2">High-affinity K+ transporter 1</fullName>
    </submittedName>
</protein>
<name>K7RTL7_NELJU</name>
<feature type="non-terminal residue" evidence="2">
    <location>
        <position position="73"/>
    </location>
</feature>
<proteinExistence type="evidence at transcript level"/>